<sequence>MRSIINTIATVTRNVVVAANRQAVTAVAGMGTLRVADSHQRHLYAGSAGIKRPKSPPKSEQPGSEPAWLGLAWFTCQLSRDLVPAFDLSSQRSGASSRSRRPQGFRSLLLRG</sequence>
<evidence type="ECO:0000256" key="1">
    <source>
        <dbReference type="SAM" id="MobiDB-lite"/>
    </source>
</evidence>
<feature type="region of interest" description="Disordered" evidence="1">
    <location>
        <begin position="45"/>
        <end position="65"/>
    </location>
</feature>
<organism evidence="2 3">
    <name type="scientific">Anatilimnocola aggregata</name>
    <dbReference type="NCBI Taxonomy" id="2528021"/>
    <lineage>
        <taxon>Bacteria</taxon>
        <taxon>Pseudomonadati</taxon>
        <taxon>Planctomycetota</taxon>
        <taxon>Planctomycetia</taxon>
        <taxon>Pirellulales</taxon>
        <taxon>Pirellulaceae</taxon>
        <taxon>Anatilimnocola</taxon>
    </lineage>
</organism>
<name>A0A517YI36_9BACT</name>
<dbReference type="KEGG" id="aagg:ETAA8_49910"/>
<protein>
    <submittedName>
        <fullName evidence="2">Uncharacterized protein</fullName>
    </submittedName>
</protein>
<dbReference type="Proteomes" id="UP000315017">
    <property type="component" value="Chromosome"/>
</dbReference>
<dbReference type="EMBL" id="CP036274">
    <property type="protein sequence ID" value="QDU29875.1"/>
    <property type="molecule type" value="Genomic_DNA"/>
</dbReference>
<evidence type="ECO:0000313" key="3">
    <source>
        <dbReference type="Proteomes" id="UP000315017"/>
    </source>
</evidence>
<feature type="region of interest" description="Disordered" evidence="1">
    <location>
        <begin position="89"/>
        <end position="112"/>
    </location>
</feature>
<dbReference type="AlphaFoldDB" id="A0A517YI36"/>
<accession>A0A517YI36</accession>
<proteinExistence type="predicted"/>
<evidence type="ECO:0000313" key="2">
    <source>
        <dbReference type="EMBL" id="QDU29875.1"/>
    </source>
</evidence>
<keyword evidence="3" id="KW-1185">Reference proteome</keyword>
<gene>
    <name evidence="2" type="ORF">ETAA8_49910</name>
</gene>
<reference evidence="2 3" key="1">
    <citation type="submission" date="2019-02" db="EMBL/GenBank/DDBJ databases">
        <title>Deep-cultivation of Planctomycetes and their phenomic and genomic characterization uncovers novel biology.</title>
        <authorList>
            <person name="Wiegand S."/>
            <person name="Jogler M."/>
            <person name="Boedeker C."/>
            <person name="Pinto D."/>
            <person name="Vollmers J."/>
            <person name="Rivas-Marin E."/>
            <person name="Kohn T."/>
            <person name="Peeters S.H."/>
            <person name="Heuer A."/>
            <person name="Rast P."/>
            <person name="Oberbeckmann S."/>
            <person name="Bunk B."/>
            <person name="Jeske O."/>
            <person name="Meyerdierks A."/>
            <person name="Storesund J.E."/>
            <person name="Kallscheuer N."/>
            <person name="Luecker S."/>
            <person name="Lage O.M."/>
            <person name="Pohl T."/>
            <person name="Merkel B.J."/>
            <person name="Hornburger P."/>
            <person name="Mueller R.-W."/>
            <person name="Bruemmer F."/>
            <person name="Labrenz M."/>
            <person name="Spormann A.M."/>
            <person name="Op den Camp H."/>
            <person name="Overmann J."/>
            <person name="Amann R."/>
            <person name="Jetten M.S.M."/>
            <person name="Mascher T."/>
            <person name="Medema M.H."/>
            <person name="Devos D.P."/>
            <person name="Kaster A.-K."/>
            <person name="Ovreas L."/>
            <person name="Rohde M."/>
            <person name="Galperin M.Y."/>
            <person name="Jogler C."/>
        </authorList>
    </citation>
    <scope>NUCLEOTIDE SEQUENCE [LARGE SCALE GENOMIC DNA]</scope>
    <source>
        <strain evidence="2 3">ETA_A8</strain>
    </source>
</reference>